<organism evidence="3 4">
    <name type="scientific">Chara braunii</name>
    <name type="common">Braun's stonewort</name>
    <dbReference type="NCBI Taxonomy" id="69332"/>
    <lineage>
        <taxon>Eukaryota</taxon>
        <taxon>Viridiplantae</taxon>
        <taxon>Streptophyta</taxon>
        <taxon>Charophyceae</taxon>
        <taxon>Charales</taxon>
        <taxon>Characeae</taxon>
        <taxon>Chara</taxon>
    </lineage>
</organism>
<protein>
    <recommendedName>
        <fullName evidence="5">Retrotransposon gag domain-containing protein</fullName>
    </recommendedName>
</protein>
<proteinExistence type="predicted"/>
<feature type="coiled-coil region" evidence="1">
    <location>
        <begin position="384"/>
        <end position="439"/>
    </location>
</feature>
<feature type="region of interest" description="Disordered" evidence="2">
    <location>
        <begin position="268"/>
        <end position="294"/>
    </location>
</feature>
<keyword evidence="1" id="KW-0175">Coiled coil</keyword>
<keyword evidence="4" id="KW-1185">Reference proteome</keyword>
<dbReference type="Proteomes" id="UP000265515">
    <property type="component" value="Unassembled WGS sequence"/>
</dbReference>
<evidence type="ECO:0000256" key="1">
    <source>
        <dbReference type="SAM" id="Coils"/>
    </source>
</evidence>
<gene>
    <name evidence="3" type="ORF">CBR_g3044</name>
</gene>
<dbReference type="EMBL" id="BFEA01000101">
    <property type="protein sequence ID" value="GBG68500.1"/>
    <property type="molecule type" value="Genomic_DNA"/>
</dbReference>
<sequence length="485" mass="54576">MPEGGKAGKVLTLEDLIAALDRHEKTPSNVPRVETFHFDGERVSDWLYLVEQAMVGLSDEVKFQRIMRYVLHRHHQEVQKVLDAAHGSWARFRENMLRKYRLGDGLLTIQDLEGMNKDDFTTIGAFVQEFKKKARKVYGISEERQCAIFLGLLTGSEAAELISHGGGSAKLTWATIDRGVEDGSLDQVKQHQMRLQRRKRKERDVTASGTPGVKRIITDVLAALGYGQDAEAQRKAVAVVQGRGKKVGDEGAGQEDYGLTFYKAVMEKGGRGTRPRQRPLGASGGGEQRGPFRRELTPVFDDDNIELFLDAYREHATRRGWDVSERREATRQWARETGQAIEGADEAIEVGELGFAATRRATEWVDKEIKQTSIETFQRYSLLSDELALRKDEVEQLTAQLTEERAENKARQARLEAKEAEWEAKLKEMAAAVEKLTATKVIDWAEQSRYDIQGKEVQGLFGQEEAAEASRQEKLGKVFLNPAEA</sequence>
<name>A0A388KEM0_CHABU</name>
<evidence type="ECO:0000313" key="3">
    <source>
        <dbReference type="EMBL" id="GBG68500.1"/>
    </source>
</evidence>
<accession>A0A388KEM0</accession>
<evidence type="ECO:0008006" key="5">
    <source>
        <dbReference type="Google" id="ProtNLM"/>
    </source>
</evidence>
<dbReference type="Gramene" id="GBG68500">
    <property type="protein sequence ID" value="GBG68500"/>
    <property type="gene ID" value="CBR_g3044"/>
</dbReference>
<evidence type="ECO:0000256" key="2">
    <source>
        <dbReference type="SAM" id="MobiDB-lite"/>
    </source>
</evidence>
<dbReference type="AlphaFoldDB" id="A0A388KEM0"/>
<evidence type="ECO:0000313" key="4">
    <source>
        <dbReference type="Proteomes" id="UP000265515"/>
    </source>
</evidence>
<reference evidence="3 4" key="1">
    <citation type="journal article" date="2018" name="Cell">
        <title>The Chara Genome: Secondary Complexity and Implications for Plant Terrestrialization.</title>
        <authorList>
            <person name="Nishiyama T."/>
            <person name="Sakayama H."/>
            <person name="Vries J.D."/>
            <person name="Buschmann H."/>
            <person name="Saint-Marcoux D."/>
            <person name="Ullrich K.K."/>
            <person name="Haas F.B."/>
            <person name="Vanderstraeten L."/>
            <person name="Becker D."/>
            <person name="Lang D."/>
            <person name="Vosolsobe S."/>
            <person name="Rombauts S."/>
            <person name="Wilhelmsson P.K.I."/>
            <person name="Janitza P."/>
            <person name="Kern R."/>
            <person name="Heyl A."/>
            <person name="Rumpler F."/>
            <person name="Villalobos L.I.A.C."/>
            <person name="Clay J.M."/>
            <person name="Skokan R."/>
            <person name="Toyoda A."/>
            <person name="Suzuki Y."/>
            <person name="Kagoshima H."/>
            <person name="Schijlen E."/>
            <person name="Tajeshwar N."/>
            <person name="Catarino B."/>
            <person name="Hetherington A.J."/>
            <person name="Saltykova A."/>
            <person name="Bonnot C."/>
            <person name="Breuninger H."/>
            <person name="Symeonidi A."/>
            <person name="Radhakrishnan G.V."/>
            <person name="Van Nieuwerburgh F."/>
            <person name="Deforce D."/>
            <person name="Chang C."/>
            <person name="Karol K.G."/>
            <person name="Hedrich R."/>
            <person name="Ulvskov P."/>
            <person name="Glockner G."/>
            <person name="Delwiche C.F."/>
            <person name="Petrasek J."/>
            <person name="Van de Peer Y."/>
            <person name="Friml J."/>
            <person name="Beilby M."/>
            <person name="Dolan L."/>
            <person name="Kohara Y."/>
            <person name="Sugano S."/>
            <person name="Fujiyama A."/>
            <person name="Delaux P.-M."/>
            <person name="Quint M."/>
            <person name="TheiBen G."/>
            <person name="Hagemann M."/>
            <person name="Harholt J."/>
            <person name="Dunand C."/>
            <person name="Zachgo S."/>
            <person name="Langdale J."/>
            <person name="Maumus F."/>
            <person name="Straeten D.V.D."/>
            <person name="Gould S.B."/>
            <person name="Rensing S.A."/>
        </authorList>
    </citation>
    <scope>NUCLEOTIDE SEQUENCE [LARGE SCALE GENOMIC DNA]</scope>
    <source>
        <strain evidence="3 4">S276</strain>
    </source>
</reference>
<comment type="caution">
    <text evidence="3">The sequence shown here is derived from an EMBL/GenBank/DDBJ whole genome shotgun (WGS) entry which is preliminary data.</text>
</comment>